<evidence type="ECO:0000313" key="8">
    <source>
        <dbReference type="EMBL" id="CAF4882723.1"/>
    </source>
</evidence>
<protein>
    <recommendedName>
        <fullName evidence="6">Anoctamin</fullName>
    </recommendedName>
</protein>
<sequence>MIGKQALSNIQEVMWPKILALYQRWRVSIPKTKSTTQWEDDFKHTPFGGLFEEYLEMALQFGFITIFVAAFPIAPFFALLNNWIEIRLDASKLVCATRRPIAFRSSTIGIWFNILQSLAYLAIVANAFLIAFTSEFLPKILYQYTVNWDLIGYTNFTLAVAPVNTTSRECMYRDFRNPDGTLTVFFWKLLALRLVFVILFEHIVFVLCRLTDAIIDDVPESLSIKIRREKYLAKRALQDSSKLNQIFEENDEERESRSKFTKYFRTSRPKTGAATSNDIRRTH</sequence>
<gene>
    <name evidence="8" type="ORF">QYT958_LOCUS29482</name>
</gene>
<evidence type="ECO:0000256" key="5">
    <source>
        <dbReference type="ARBA" id="ARBA00023136"/>
    </source>
</evidence>
<evidence type="ECO:0000313" key="9">
    <source>
        <dbReference type="Proteomes" id="UP000663848"/>
    </source>
</evidence>
<organism evidence="8 9">
    <name type="scientific">Rotaria socialis</name>
    <dbReference type="NCBI Taxonomy" id="392032"/>
    <lineage>
        <taxon>Eukaryota</taxon>
        <taxon>Metazoa</taxon>
        <taxon>Spiralia</taxon>
        <taxon>Gnathifera</taxon>
        <taxon>Rotifera</taxon>
        <taxon>Eurotatoria</taxon>
        <taxon>Bdelloidea</taxon>
        <taxon>Philodinida</taxon>
        <taxon>Philodinidae</taxon>
        <taxon>Rotaria</taxon>
    </lineage>
</organism>
<name>A0A821TVT6_9BILA</name>
<keyword evidence="5 6" id="KW-0472">Membrane</keyword>
<comment type="caution">
    <text evidence="8">The sequence shown here is derived from an EMBL/GenBank/DDBJ whole genome shotgun (WGS) entry which is preliminary data.</text>
</comment>
<evidence type="ECO:0000256" key="2">
    <source>
        <dbReference type="ARBA" id="ARBA00009671"/>
    </source>
</evidence>
<keyword evidence="4 6" id="KW-1133">Transmembrane helix</keyword>
<comment type="subcellular location">
    <subcellularLocation>
        <location evidence="1 6">Membrane</location>
        <topology evidence="1 6">Multi-pass membrane protein</topology>
    </subcellularLocation>
</comment>
<dbReference type="Pfam" id="PF04547">
    <property type="entry name" value="Anoctamin"/>
    <property type="match status" value="1"/>
</dbReference>
<feature type="transmembrane region" description="Helical" evidence="6">
    <location>
        <begin position="185"/>
        <end position="208"/>
    </location>
</feature>
<dbReference type="AlphaFoldDB" id="A0A821TVT6"/>
<evidence type="ECO:0000256" key="1">
    <source>
        <dbReference type="ARBA" id="ARBA00004141"/>
    </source>
</evidence>
<dbReference type="GO" id="GO:0005886">
    <property type="term" value="C:plasma membrane"/>
    <property type="evidence" value="ECO:0007669"/>
    <property type="project" value="TreeGrafter"/>
</dbReference>
<keyword evidence="3 6" id="KW-0812">Transmembrane</keyword>
<comment type="similarity">
    <text evidence="2 6">Belongs to the anoctamin family.</text>
</comment>
<evidence type="ECO:0000256" key="3">
    <source>
        <dbReference type="ARBA" id="ARBA00022692"/>
    </source>
</evidence>
<dbReference type="InterPro" id="IPR007632">
    <property type="entry name" value="Anoctamin"/>
</dbReference>
<dbReference type="InterPro" id="IPR049452">
    <property type="entry name" value="Anoctamin_TM"/>
</dbReference>
<proteinExistence type="inferred from homology"/>
<dbReference type="PANTHER" id="PTHR12308">
    <property type="entry name" value="ANOCTAMIN"/>
    <property type="match status" value="1"/>
</dbReference>
<feature type="transmembrane region" description="Helical" evidence="6">
    <location>
        <begin position="57"/>
        <end position="80"/>
    </location>
</feature>
<evidence type="ECO:0000259" key="7">
    <source>
        <dbReference type="Pfam" id="PF04547"/>
    </source>
</evidence>
<accession>A0A821TVT6</accession>
<dbReference type="PANTHER" id="PTHR12308:SF84">
    <property type="entry name" value="ANOCTAMIN"/>
    <property type="match status" value="1"/>
</dbReference>
<feature type="transmembrane region" description="Helical" evidence="6">
    <location>
        <begin position="108"/>
        <end position="132"/>
    </location>
</feature>
<dbReference type="Proteomes" id="UP000663848">
    <property type="component" value="Unassembled WGS sequence"/>
</dbReference>
<dbReference type="EMBL" id="CAJOBR010008683">
    <property type="protein sequence ID" value="CAF4882723.1"/>
    <property type="molecule type" value="Genomic_DNA"/>
</dbReference>
<dbReference type="GO" id="GO:0005254">
    <property type="term" value="F:chloride channel activity"/>
    <property type="evidence" value="ECO:0007669"/>
    <property type="project" value="TreeGrafter"/>
</dbReference>
<evidence type="ECO:0000256" key="6">
    <source>
        <dbReference type="RuleBase" id="RU280814"/>
    </source>
</evidence>
<reference evidence="8" key="1">
    <citation type="submission" date="2021-02" db="EMBL/GenBank/DDBJ databases">
        <authorList>
            <person name="Nowell W R."/>
        </authorList>
    </citation>
    <scope>NUCLEOTIDE SEQUENCE</scope>
</reference>
<feature type="domain" description="Anoctamin transmembrane" evidence="7">
    <location>
        <begin position="1"/>
        <end position="229"/>
    </location>
</feature>
<comment type="caution">
    <text evidence="6">Lacks conserved residue(s) required for the propagation of feature annotation.</text>
</comment>
<evidence type="ECO:0000256" key="4">
    <source>
        <dbReference type="ARBA" id="ARBA00022989"/>
    </source>
</evidence>